<gene>
    <name evidence="1" type="ORF">METZ01_LOCUS134546</name>
</gene>
<sequence>MPLSLLEYSILKISLFDFKSPSYIKLANFFLSRISRKYDLDTG</sequence>
<protein>
    <submittedName>
        <fullName evidence="1">Uncharacterized protein</fullName>
    </submittedName>
</protein>
<proteinExistence type="predicted"/>
<accession>A0A381YYH9</accession>
<dbReference type="EMBL" id="UINC01019305">
    <property type="protein sequence ID" value="SVA81692.1"/>
    <property type="molecule type" value="Genomic_DNA"/>
</dbReference>
<organism evidence="1">
    <name type="scientific">marine metagenome</name>
    <dbReference type="NCBI Taxonomy" id="408172"/>
    <lineage>
        <taxon>unclassified sequences</taxon>
        <taxon>metagenomes</taxon>
        <taxon>ecological metagenomes</taxon>
    </lineage>
</organism>
<reference evidence="1" key="1">
    <citation type="submission" date="2018-05" db="EMBL/GenBank/DDBJ databases">
        <authorList>
            <person name="Lanie J.A."/>
            <person name="Ng W.-L."/>
            <person name="Kazmierczak K.M."/>
            <person name="Andrzejewski T.M."/>
            <person name="Davidsen T.M."/>
            <person name="Wayne K.J."/>
            <person name="Tettelin H."/>
            <person name="Glass J.I."/>
            <person name="Rusch D."/>
            <person name="Podicherti R."/>
            <person name="Tsui H.-C.T."/>
            <person name="Winkler M.E."/>
        </authorList>
    </citation>
    <scope>NUCLEOTIDE SEQUENCE</scope>
</reference>
<evidence type="ECO:0000313" key="1">
    <source>
        <dbReference type="EMBL" id="SVA81692.1"/>
    </source>
</evidence>
<dbReference type="AlphaFoldDB" id="A0A381YYH9"/>
<name>A0A381YYH9_9ZZZZ</name>